<dbReference type="GO" id="GO:0003700">
    <property type="term" value="F:DNA-binding transcription factor activity"/>
    <property type="evidence" value="ECO:0007669"/>
    <property type="project" value="TreeGrafter"/>
</dbReference>
<reference evidence="4" key="1">
    <citation type="submission" date="2018-01" db="EMBL/GenBank/DDBJ databases">
        <authorList>
            <person name="Clerissi C."/>
        </authorList>
    </citation>
    <scope>NUCLEOTIDE SEQUENCE</scope>
    <source>
        <strain evidence="4">Cupriavidus taiwanensis STM 8556</strain>
    </source>
</reference>
<dbReference type="PROSITE" id="PS50977">
    <property type="entry name" value="HTH_TETR_2"/>
    <property type="match status" value="1"/>
</dbReference>
<evidence type="ECO:0000256" key="1">
    <source>
        <dbReference type="ARBA" id="ARBA00023125"/>
    </source>
</evidence>
<sequence>MRTGIFKFESEFEYGNMTMSVTPSSFPANASFPRIDTPSILQPPRQRRARETEQALLGAGRELLATRDFAAVSVAQIAAACQVSVGAFYGRFRDKMAYFEALRALVMEETSASIDRYLAQERWEDVTTPVLLEKTARFMVLGTLANRGVMRASLRHASTRPEEWLPHRQNGEAIVERMVQLLVPRLPLPADIAELRVRFAMQAVFSVLVNAVLNDSGPLHLDDERLITELSRLMAGYLDVRPAETA</sequence>
<dbReference type="EMBL" id="OFTH01000048">
    <property type="protein sequence ID" value="SOZ73833.1"/>
    <property type="molecule type" value="Genomic_DNA"/>
</dbReference>
<dbReference type="InterPro" id="IPR001647">
    <property type="entry name" value="HTH_TetR"/>
</dbReference>
<accession>A0A375EAY8</accession>
<dbReference type="Pfam" id="PF00440">
    <property type="entry name" value="TetR_N"/>
    <property type="match status" value="1"/>
</dbReference>
<evidence type="ECO:0000259" key="3">
    <source>
        <dbReference type="PROSITE" id="PS50977"/>
    </source>
</evidence>
<protein>
    <submittedName>
        <fullName evidence="4">Transcriptional regulator, TetR family</fullName>
    </submittedName>
</protein>
<feature type="DNA-binding region" description="H-T-H motif" evidence="2">
    <location>
        <begin position="73"/>
        <end position="92"/>
    </location>
</feature>
<dbReference type="InterPro" id="IPR050109">
    <property type="entry name" value="HTH-type_TetR-like_transc_reg"/>
</dbReference>
<dbReference type="InterPro" id="IPR009057">
    <property type="entry name" value="Homeodomain-like_sf"/>
</dbReference>
<dbReference type="Proteomes" id="UP000256952">
    <property type="component" value="Chromosome CBM2613_b"/>
</dbReference>
<dbReference type="Gene3D" id="1.10.357.10">
    <property type="entry name" value="Tetracycline Repressor, domain 2"/>
    <property type="match status" value="1"/>
</dbReference>
<comment type="caution">
    <text evidence="4">The sequence shown here is derived from an EMBL/GenBank/DDBJ whole genome shotgun (WGS) entry which is preliminary data.</text>
</comment>
<organism evidence="4">
    <name type="scientific">Cupriavidus taiwanensis</name>
    <dbReference type="NCBI Taxonomy" id="164546"/>
    <lineage>
        <taxon>Bacteria</taxon>
        <taxon>Pseudomonadati</taxon>
        <taxon>Pseudomonadota</taxon>
        <taxon>Betaproteobacteria</taxon>
        <taxon>Burkholderiales</taxon>
        <taxon>Burkholderiaceae</taxon>
        <taxon>Cupriavidus</taxon>
    </lineage>
</organism>
<keyword evidence="1 2" id="KW-0238">DNA-binding</keyword>
<evidence type="ECO:0000313" key="4">
    <source>
        <dbReference type="EMBL" id="SOZ73833.1"/>
    </source>
</evidence>
<gene>
    <name evidence="4" type="ORF">CBM2613_B60163</name>
</gene>
<feature type="domain" description="HTH tetR-type" evidence="3">
    <location>
        <begin position="50"/>
        <end position="110"/>
    </location>
</feature>
<dbReference type="PANTHER" id="PTHR30055:SF146">
    <property type="entry name" value="HTH-TYPE TRANSCRIPTIONAL DUAL REGULATOR CECR"/>
    <property type="match status" value="1"/>
</dbReference>
<evidence type="ECO:0000256" key="2">
    <source>
        <dbReference type="PROSITE-ProRule" id="PRU00335"/>
    </source>
</evidence>
<dbReference type="SUPFAM" id="SSF46689">
    <property type="entry name" value="Homeodomain-like"/>
    <property type="match status" value="1"/>
</dbReference>
<proteinExistence type="predicted"/>
<dbReference type="AlphaFoldDB" id="A0A375EAY8"/>
<dbReference type="GO" id="GO:0000976">
    <property type="term" value="F:transcription cis-regulatory region binding"/>
    <property type="evidence" value="ECO:0007669"/>
    <property type="project" value="TreeGrafter"/>
</dbReference>
<name>A0A375EAY8_9BURK</name>
<dbReference type="PANTHER" id="PTHR30055">
    <property type="entry name" value="HTH-TYPE TRANSCRIPTIONAL REGULATOR RUTR"/>
    <property type="match status" value="1"/>
</dbReference>